<dbReference type="EMBL" id="BLXT01006003">
    <property type="protein sequence ID" value="GFO28141.1"/>
    <property type="molecule type" value="Genomic_DNA"/>
</dbReference>
<accession>A0AAV4C9Y9</accession>
<proteinExistence type="predicted"/>
<dbReference type="Proteomes" id="UP000735302">
    <property type="component" value="Unassembled WGS sequence"/>
</dbReference>
<gene>
    <name evidence="1" type="ORF">PoB_005464600</name>
</gene>
<comment type="caution">
    <text evidence="1">The sequence shown here is derived from an EMBL/GenBank/DDBJ whole genome shotgun (WGS) entry which is preliminary data.</text>
</comment>
<evidence type="ECO:0000313" key="1">
    <source>
        <dbReference type="EMBL" id="GFO28141.1"/>
    </source>
</evidence>
<organism evidence="1 2">
    <name type="scientific">Plakobranchus ocellatus</name>
    <dbReference type="NCBI Taxonomy" id="259542"/>
    <lineage>
        <taxon>Eukaryota</taxon>
        <taxon>Metazoa</taxon>
        <taxon>Spiralia</taxon>
        <taxon>Lophotrochozoa</taxon>
        <taxon>Mollusca</taxon>
        <taxon>Gastropoda</taxon>
        <taxon>Heterobranchia</taxon>
        <taxon>Euthyneura</taxon>
        <taxon>Panpulmonata</taxon>
        <taxon>Sacoglossa</taxon>
        <taxon>Placobranchoidea</taxon>
        <taxon>Plakobranchidae</taxon>
        <taxon>Plakobranchus</taxon>
    </lineage>
</organism>
<reference evidence="1 2" key="1">
    <citation type="journal article" date="2021" name="Elife">
        <title>Chloroplast acquisition without the gene transfer in kleptoplastic sea slugs, Plakobranchus ocellatus.</title>
        <authorList>
            <person name="Maeda T."/>
            <person name="Takahashi S."/>
            <person name="Yoshida T."/>
            <person name="Shimamura S."/>
            <person name="Takaki Y."/>
            <person name="Nagai Y."/>
            <person name="Toyoda A."/>
            <person name="Suzuki Y."/>
            <person name="Arimoto A."/>
            <person name="Ishii H."/>
            <person name="Satoh N."/>
            <person name="Nishiyama T."/>
            <person name="Hasebe M."/>
            <person name="Maruyama T."/>
            <person name="Minagawa J."/>
            <person name="Obokata J."/>
            <person name="Shigenobu S."/>
        </authorList>
    </citation>
    <scope>NUCLEOTIDE SEQUENCE [LARGE SCALE GENOMIC DNA]</scope>
</reference>
<dbReference type="AlphaFoldDB" id="A0AAV4C9Y9"/>
<protein>
    <submittedName>
        <fullName evidence="1">Uncharacterized protein</fullName>
    </submittedName>
</protein>
<sequence length="97" mass="10655">MSRQKRCSANNSCKDGTHAASVRLGALWLVCHHCVACVGKEKNRFSMICLNARSGHCSPRGMGYDAPERNPIAAIQAVANVLHMFLRRDQASAPTFR</sequence>
<name>A0AAV4C9Y9_9GAST</name>
<evidence type="ECO:0000313" key="2">
    <source>
        <dbReference type="Proteomes" id="UP000735302"/>
    </source>
</evidence>
<keyword evidence="2" id="KW-1185">Reference proteome</keyword>